<dbReference type="EMBL" id="JANJOU010000010">
    <property type="protein sequence ID" value="MCR0983229.1"/>
    <property type="molecule type" value="Genomic_DNA"/>
</dbReference>
<evidence type="ECO:0000256" key="1">
    <source>
        <dbReference type="ARBA" id="ARBA00006739"/>
    </source>
</evidence>
<evidence type="ECO:0000313" key="5">
    <source>
        <dbReference type="EMBL" id="MCR0983229.1"/>
    </source>
</evidence>
<keyword evidence="2 5" id="KW-0328">Glycosyltransferase</keyword>
<comment type="caution">
    <text evidence="5">The sequence shown here is derived from an EMBL/GenBank/DDBJ whole genome shotgun (WGS) entry which is preliminary data.</text>
</comment>
<evidence type="ECO:0000256" key="2">
    <source>
        <dbReference type="ARBA" id="ARBA00022676"/>
    </source>
</evidence>
<dbReference type="SUPFAM" id="SSF53448">
    <property type="entry name" value="Nucleotide-diphospho-sugar transferases"/>
    <property type="match status" value="1"/>
</dbReference>
<dbReference type="Proteomes" id="UP001524642">
    <property type="component" value="Unassembled WGS sequence"/>
</dbReference>
<dbReference type="RefSeq" id="WP_257716894.1">
    <property type="nucleotide sequence ID" value="NZ_JANJOU010000010.1"/>
</dbReference>
<keyword evidence="3" id="KW-0808">Transferase</keyword>
<feature type="domain" description="Galactosyltransferase C-terminal" evidence="4">
    <location>
        <begin position="157"/>
        <end position="204"/>
    </location>
</feature>
<evidence type="ECO:0000259" key="4">
    <source>
        <dbReference type="Pfam" id="PF02709"/>
    </source>
</evidence>
<reference evidence="5 6" key="1">
    <citation type="submission" date="2022-06" db="EMBL/GenBank/DDBJ databases">
        <title>Roseomonas CN29.</title>
        <authorList>
            <person name="Cheng Y."/>
            <person name="He X."/>
        </authorList>
    </citation>
    <scope>NUCLEOTIDE SEQUENCE [LARGE SCALE GENOMIC DNA]</scope>
    <source>
        <strain evidence="5 6">CN29</strain>
    </source>
</reference>
<comment type="similarity">
    <text evidence="1">Belongs to the glycosyltransferase 2 family.</text>
</comment>
<accession>A0ABT1X676</accession>
<dbReference type="InterPro" id="IPR029044">
    <property type="entry name" value="Nucleotide-diphossugar_trans"/>
</dbReference>
<dbReference type="GO" id="GO:0016757">
    <property type="term" value="F:glycosyltransferase activity"/>
    <property type="evidence" value="ECO:0007669"/>
    <property type="project" value="UniProtKB-KW"/>
</dbReference>
<proteinExistence type="inferred from homology"/>
<name>A0ABT1X676_9PROT</name>
<organism evidence="5 6">
    <name type="scientific">Roseomonas populi</name>
    <dbReference type="NCBI Taxonomy" id="3121582"/>
    <lineage>
        <taxon>Bacteria</taxon>
        <taxon>Pseudomonadati</taxon>
        <taxon>Pseudomonadota</taxon>
        <taxon>Alphaproteobacteria</taxon>
        <taxon>Acetobacterales</taxon>
        <taxon>Roseomonadaceae</taxon>
        <taxon>Roseomonas</taxon>
    </lineage>
</organism>
<evidence type="ECO:0000313" key="6">
    <source>
        <dbReference type="Proteomes" id="UP001524642"/>
    </source>
</evidence>
<sequence length="284" mass="30759">MAAPDVSVLTLVKGRDGHLANLLAGLARGTRMPSRCVVVDMGETPALVPPTPFPVLHHRIPSPGLPLARARNAAVALAETPLLAFLDVDCIPAANLVEALAADASAHDALICCEIRYLPPGVTDFSESSLMAAGQRHAERRFPEAGVLPEANTGLFWSLAFAMRRESFLRLGGFDEGFTGYGGEDTDFAFRAREAGLPLLFTASTTAFHQHHMVHEPPLQHFADIVANATRFRARHGFWPMDGWLDAFARMGLIEPPGAGEALHMQRAPTAEEIRAAQRPERAY</sequence>
<gene>
    <name evidence="5" type="ORF">NRP21_14330</name>
</gene>
<dbReference type="PANTHER" id="PTHR43179:SF12">
    <property type="entry name" value="GALACTOFURANOSYLTRANSFERASE GLFT2"/>
    <property type="match status" value="1"/>
</dbReference>
<dbReference type="Gene3D" id="3.90.550.10">
    <property type="entry name" value="Spore Coat Polysaccharide Biosynthesis Protein SpsA, Chain A"/>
    <property type="match status" value="1"/>
</dbReference>
<dbReference type="InterPro" id="IPR027791">
    <property type="entry name" value="Galactosyl_T_C"/>
</dbReference>
<protein>
    <submittedName>
        <fullName evidence="5">Galactosyltransferase-related protein</fullName>
    </submittedName>
</protein>
<evidence type="ECO:0000256" key="3">
    <source>
        <dbReference type="ARBA" id="ARBA00022679"/>
    </source>
</evidence>
<dbReference type="Pfam" id="PF02709">
    <property type="entry name" value="Glyco_transf_7C"/>
    <property type="match status" value="1"/>
</dbReference>
<keyword evidence="6" id="KW-1185">Reference proteome</keyword>
<dbReference type="PANTHER" id="PTHR43179">
    <property type="entry name" value="RHAMNOSYLTRANSFERASE WBBL"/>
    <property type="match status" value="1"/>
</dbReference>